<organism evidence="1 2">
    <name type="scientific">Bacillus cereus</name>
    <dbReference type="NCBI Taxonomy" id="1396"/>
    <lineage>
        <taxon>Bacteria</taxon>
        <taxon>Bacillati</taxon>
        <taxon>Bacillota</taxon>
        <taxon>Bacilli</taxon>
        <taxon>Bacillales</taxon>
        <taxon>Bacillaceae</taxon>
        <taxon>Bacillus</taxon>
        <taxon>Bacillus cereus group</taxon>
    </lineage>
</organism>
<evidence type="ECO:0000313" key="2">
    <source>
        <dbReference type="Proteomes" id="UP000075591"/>
    </source>
</evidence>
<dbReference type="AlphaFoldDB" id="A0A150B3T1"/>
<accession>A0A150B3T1</accession>
<evidence type="ECO:0000313" key="1">
    <source>
        <dbReference type="EMBL" id="KXX97049.1"/>
    </source>
</evidence>
<dbReference type="RefSeq" id="WP_017560463.1">
    <property type="nucleotide sequence ID" value="NZ_JAAVIN010000011.1"/>
</dbReference>
<gene>
    <name evidence="1" type="ORF">AT274_19590</name>
</gene>
<comment type="caution">
    <text evidence="1">The sequence shown here is derived from an EMBL/GenBank/DDBJ whole genome shotgun (WGS) entry which is preliminary data.</text>
</comment>
<proteinExistence type="predicted"/>
<dbReference type="PATRIC" id="fig|1396.432.peg.1338"/>
<reference evidence="1 2" key="1">
    <citation type="submission" date="2015-12" db="EMBL/GenBank/DDBJ databases">
        <title>Bacillus cereus Group isolate.</title>
        <authorList>
            <person name="Kovac J."/>
        </authorList>
    </citation>
    <scope>NUCLEOTIDE SEQUENCE [LARGE SCALE GENOMIC DNA]</scope>
    <source>
        <strain evidence="1 2">FSL W8-0275</strain>
    </source>
</reference>
<protein>
    <submittedName>
        <fullName evidence="1">Uncharacterized protein</fullName>
    </submittedName>
</protein>
<name>A0A150B3T1_BACCE</name>
<dbReference type="EMBL" id="LOMT01000096">
    <property type="protein sequence ID" value="KXX97049.1"/>
    <property type="molecule type" value="Genomic_DNA"/>
</dbReference>
<sequence>MGNAEVVDKIDKNGFELGEEASLAKYEAGIDIPISFTNHDLHLGGSLKVSSSRFKVNFPWGRGASPVGTGVEVEIK</sequence>
<dbReference type="Proteomes" id="UP000075591">
    <property type="component" value="Unassembled WGS sequence"/>
</dbReference>